<gene>
    <name evidence="1" type="ORF">SCMC78_22620</name>
</gene>
<dbReference type="EMBL" id="AP035884">
    <property type="protein sequence ID" value="BFP52455.1"/>
    <property type="molecule type" value="Genomic_DNA"/>
</dbReference>
<dbReference type="RefSeq" id="WP_319599820.1">
    <property type="nucleotide sequence ID" value="NZ_AP035884.1"/>
</dbReference>
<reference evidence="1" key="1">
    <citation type="submission" date="2024-07" db="EMBL/GenBank/DDBJ databases">
        <title>Complete genome sequences of cellulolytic bacteria, Kitasatospora sp. CMC57 and Streptomyces sp. CMC78, isolated from Japanese agricultural soil.</title>
        <authorList>
            <person name="Hashimoto T."/>
            <person name="Ito M."/>
            <person name="Iwamoto M."/>
            <person name="Fukahori D."/>
            <person name="Shoda T."/>
            <person name="Sakoda M."/>
            <person name="Morohoshi T."/>
            <person name="Mitsuboshi M."/>
            <person name="Nishizawa T."/>
        </authorList>
    </citation>
    <scope>NUCLEOTIDE SEQUENCE</scope>
    <source>
        <strain evidence="1">CMC78</strain>
    </source>
</reference>
<name>A0AB33KI41_9ACTN</name>
<evidence type="ECO:0000313" key="1">
    <source>
        <dbReference type="EMBL" id="BFP52455.1"/>
    </source>
</evidence>
<organism evidence="1">
    <name type="scientific">Streptomyces sp. CMC78</name>
    <dbReference type="NCBI Taxonomy" id="3231512"/>
    <lineage>
        <taxon>Bacteria</taxon>
        <taxon>Bacillati</taxon>
        <taxon>Actinomycetota</taxon>
        <taxon>Actinomycetes</taxon>
        <taxon>Kitasatosporales</taxon>
        <taxon>Streptomycetaceae</taxon>
        <taxon>Streptomyces</taxon>
    </lineage>
</organism>
<dbReference type="KEGG" id="stcm:SCMC78_22620"/>
<dbReference type="AlphaFoldDB" id="A0AB33KI41"/>
<protein>
    <submittedName>
        <fullName evidence="1">Uncharacterized protein</fullName>
    </submittedName>
</protein>
<accession>A0AB33KI41</accession>
<sequence>MSIIVKFFVAPDDTSAALTLRTGPEEACESLSLGNFDPVGAVVEWQSLLTDRSFEEVAEAGEPRVVAAEDGGGCLVFAISSDLFTALADAERPTLRDAAASWVQLRAEEGEIIDADIADAIVGDVAALAGSARRQGRGVYCWIA</sequence>
<proteinExistence type="predicted"/>